<keyword evidence="2" id="KW-1185">Reference proteome</keyword>
<dbReference type="EMBL" id="LSYS01002146">
    <property type="protein sequence ID" value="OPJ86942.1"/>
    <property type="molecule type" value="Genomic_DNA"/>
</dbReference>
<dbReference type="Proteomes" id="UP000190648">
    <property type="component" value="Unassembled WGS sequence"/>
</dbReference>
<accession>A0A1V4KR85</accession>
<evidence type="ECO:0000313" key="2">
    <source>
        <dbReference type="Proteomes" id="UP000190648"/>
    </source>
</evidence>
<sequence length="151" mass="16470">MIPLAMTTEKEPISCIDVSSEDSDTPNMFIFGPGFKDALKEKEQSFHELGRAEEIMLENLLVRAEEPLRPGLCWGFAATFAGQLVAAPEQERRKSLTGTSLKPESRACVLYGLGGGGGRTGGDAFEWKMCSAVKERKSLQRAPFAASSLKR</sequence>
<reference evidence="1 2" key="1">
    <citation type="submission" date="2016-02" db="EMBL/GenBank/DDBJ databases">
        <title>Band-tailed pigeon sequencing and assembly.</title>
        <authorList>
            <person name="Soares A.E."/>
            <person name="Novak B.J."/>
            <person name="Rice E.S."/>
            <person name="O'Connell B."/>
            <person name="Chang D."/>
            <person name="Weber S."/>
            <person name="Shapiro B."/>
        </authorList>
    </citation>
    <scope>NUCLEOTIDE SEQUENCE [LARGE SCALE GENOMIC DNA]</scope>
    <source>
        <strain evidence="1">BTP2013</strain>
        <tissue evidence="1">Blood</tissue>
    </source>
</reference>
<comment type="caution">
    <text evidence="1">The sequence shown here is derived from an EMBL/GenBank/DDBJ whole genome shotgun (WGS) entry which is preliminary data.</text>
</comment>
<evidence type="ECO:0000313" key="1">
    <source>
        <dbReference type="EMBL" id="OPJ86942.1"/>
    </source>
</evidence>
<gene>
    <name evidence="1" type="ORF">AV530_001569</name>
</gene>
<dbReference type="AlphaFoldDB" id="A0A1V4KR85"/>
<name>A0A1V4KR85_PATFA</name>
<protein>
    <submittedName>
        <fullName evidence="1">Uncharacterized protein</fullName>
    </submittedName>
</protein>
<organism evidence="1 2">
    <name type="scientific">Patagioenas fasciata monilis</name>
    <dbReference type="NCBI Taxonomy" id="372326"/>
    <lineage>
        <taxon>Eukaryota</taxon>
        <taxon>Metazoa</taxon>
        <taxon>Chordata</taxon>
        <taxon>Craniata</taxon>
        <taxon>Vertebrata</taxon>
        <taxon>Euteleostomi</taxon>
        <taxon>Archelosauria</taxon>
        <taxon>Archosauria</taxon>
        <taxon>Dinosauria</taxon>
        <taxon>Saurischia</taxon>
        <taxon>Theropoda</taxon>
        <taxon>Coelurosauria</taxon>
        <taxon>Aves</taxon>
        <taxon>Neognathae</taxon>
        <taxon>Neoaves</taxon>
        <taxon>Columbimorphae</taxon>
        <taxon>Columbiformes</taxon>
        <taxon>Columbidae</taxon>
        <taxon>Patagioenas</taxon>
    </lineage>
</organism>
<proteinExistence type="predicted"/>